<evidence type="ECO:0000259" key="1">
    <source>
        <dbReference type="PROSITE" id="PS50966"/>
    </source>
</evidence>
<feature type="domain" description="SWIM-type" evidence="1">
    <location>
        <begin position="46"/>
        <end position="79"/>
    </location>
</feature>
<name>A0A382ALS7_9ZZZZ</name>
<reference evidence="2" key="1">
    <citation type="submission" date="2018-05" db="EMBL/GenBank/DDBJ databases">
        <authorList>
            <person name="Lanie J.A."/>
            <person name="Ng W.-L."/>
            <person name="Kazmierczak K.M."/>
            <person name="Andrzejewski T.M."/>
            <person name="Davidsen T.M."/>
            <person name="Wayne K.J."/>
            <person name="Tettelin H."/>
            <person name="Glass J.I."/>
            <person name="Rusch D."/>
            <person name="Podicherti R."/>
            <person name="Tsui H.-C.T."/>
            <person name="Winkler M.E."/>
        </authorList>
    </citation>
    <scope>NUCLEOTIDE SEQUENCE</scope>
</reference>
<gene>
    <name evidence="2" type="ORF">METZ01_LOCUS155262</name>
</gene>
<organism evidence="2">
    <name type="scientific">marine metagenome</name>
    <dbReference type="NCBI Taxonomy" id="408172"/>
    <lineage>
        <taxon>unclassified sequences</taxon>
        <taxon>metagenomes</taxon>
        <taxon>ecological metagenomes</taxon>
    </lineage>
</organism>
<dbReference type="Pfam" id="PF04434">
    <property type="entry name" value="SWIM"/>
    <property type="match status" value="1"/>
</dbReference>
<evidence type="ECO:0000313" key="2">
    <source>
        <dbReference type="EMBL" id="SVB02408.1"/>
    </source>
</evidence>
<dbReference type="GO" id="GO:0008270">
    <property type="term" value="F:zinc ion binding"/>
    <property type="evidence" value="ECO:0007669"/>
    <property type="project" value="InterPro"/>
</dbReference>
<dbReference type="InterPro" id="IPR007527">
    <property type="entry name" value="Znf_SWIM"/>
</dbReference>
<dbReference type="AlphaFoldDB" id="A0A382ALS7"/>
<sequence length="92" mass="10403">MMKGTEVYMDSSIVSKIDKSRTYAEEKERVTITSLQASFDGNHNSYQVTFGEAGWNCQCHYFDTRGICSHTMALERILEGMLVEQARPATTV</sequence>
<dbReference type="PROSITE" id="PS50966">
    <property type="entry name" value="ZF_SWIM"/>
    <property type="match status" value="1"/>
</dbReference>
<dbReference type="EMBL" id="UINC01025915">
    <property type="protein sequence ID" value="SVB02408.1"/>
    <property type="molecule type" value="Genomic_DNA"/>
</dbReference>
<accession>A0A382ALS7</accession>
<protein>
    <recommendedName>
        <fullName evidence="1">SWIM-type domain-containing protein</fullName>
    </recommendedName>
</protein>
<proteinExistence type="predicted"/>